<proteinExistence type="predicted"/>
<feature type="compositionally biased region" description="Polar residues" evidence="1">
    <location>
        <begin position="18"/>
        <end position="29"/>
    </location>
</feature>
<gene>
    <name evidence="2" type="ORF">I316_05692</name>
</gene>
<feature type="compositionally biased region" description="Low complexity" evidence="1">
    <location>
        <begin position="153"/>
        <end position="164"/>
    </location>
</feature>
<reference evidence="3" key="2">
    <citation type="submission" date="2013-12" db="EMBL/GenBank/DDBJ databases">
        <title>Evolution of pathogenesis and genome organization in the Tremellales.</title>
        <authorList>
            <person name="Cuomo C."/>
            <person name="Litvintseva A."/>
            <person name="Heitman J."/>
            <person name="Chen Y."/>
            <person name="Sun S."/>
            <person name="Springer D."/>
            <person name="Dromer F."/>
            <person name="Young S."/>
            <person name="Zeng Q."/>
            <person name="Chapman S."/>
            <person name="Gujja S."/>
            <person name="Saif S."/>
            <person name="Birren B."/>
        </authorList>
    </citation>
    <scope>NUCLEOTIDE SEQUENCE [LARGE SCALE GENOMIC DNA]</scope>
    <source>
        <strain evidence="3">BCC8398</strain>
    </source>
</reference>
<feature type="region of interest" description="Disordered" evidence="1">
    <location>
        <begin position="1"/>
        <end position="34"/>
    </location>
</feature>
<dbReference type="Proteomes" id="UP000092666">
    <property type="component" value="Unassembled WGS sequence"/>
</dbReference>
<evidence type="ECO:0000256" key="1">
    <source>
        <dbReference type="SAM" id="MobiDB-lite"/>
    </source>
</evidence>
<keyword evidence="3" id="KW-1185">Reference proteome</keyword>
<accession>A0A1B9GN86</accession>
<feature type="compositionally biased region" description="Polar residues" evidence="1">
    <location>
        <begin position="137"/>
        <end position="146"/>
    </location>
</feature>
<dbReference type="EMBL" id="KI669507">
    <property type="protein sequence ID" value="OCF32512.1"/>
    <property type="molecule type" value="Genomic_DNA"/>
</dbReference>
<protein>
    <submittedName>
        <fullName evidence="2">Uncharacterized protein</fullName>
    </submittedName>
</protein>
<name>A0A1B9GN86_9TREE</name>
<evidence type="ECO:0000313" key="2">
    <source>
        <dbReference type="EMBL" id="OCF32512.1"/>
    </source>
</evidence>
<feature type="region of interest" description="Disordered" evidence="1">
    <location>
        <begin position="116"/>
        <end position="164"/>
    </location>
</feature>
<feature type="compositionally biased region" description="Low complexity" evidence="1">
    <location>
        <begin position="116"/>
        <end position="125"/>
    </location>
</feature>
<dbReference type="AlphaFoldDB" id="A0A1B9GN86"/>
<evidence type="ECO:0000313" key="3">
    <source>
        <dbReference type="Proteomes" id="UP000092666"/>
    </source>
</evidence>
<sequence>MSPPSSKDQNRLEEGSAETRSGTNPSTIKPSARAQRYKRFMEQIDETEGGNGKFHMLLRISASQVPGFDHDGRRTESGNATWTEFDILDINRNCSSSPFSENLEIVRSFFPGLQIPTPSSTFSRRSPAEYDEETGYANPTSGQAASEGQPDFDAATTSHTDTGTGVTLATVGRAVSNAASIVSRLLWGDDERQPTLPR</sequence>
<reference evidence="2 3" key="1">
    <citation type="submission" date="2013-07" db="EMBL/GenBank/DDBJ databases">
        <title>The Genome Sequence of Cryptococcus heveanensis BCC8398.</title>
        <authorList>
            <consortium name="The Broad Institute Genome Sequencing Platform"/>
            <person name="Cuomo C."/>
            <person name="Litvintseva A."/>
            <person name="Chen Y."/>
            <person name="Heitman J."/>
            <person name="Sun S."/>
            <person name="Springer D."/>
            <person name="Dromer F."/>
            <person name="Young S.K."/>
            <person name="Zeng Q."/>
            <person name="Gargeya S."/>
            <person name="Fitzgerald M."/>
            <person name="Abouelleil A."/>
            <person name="Alvarado L."/>
            <person name="Berlin A.M."/>
            <person name="Chapman S.B."/>
            <person name="Dewar J."/>
            <person name="Goldberg J."/>
            <person name="Griggs A."/>
            <person name="Gujja S."/>
            <person name="Hansen M."/>
            <person name="Howarth C."/>
            <person name="Imamovic A."/>
            <person name="Larimer J."/>
            <person name="McCowan C."/>
            <person name="Murphy C."/>
            <person name="Pearson M."/>
            <person name="Priest M."/>
            <person name="Roberts A."/>
            <person name="Saif S."/>
            <person name="Shea T."/>
            <person name="Sykes S."/>
            <person name="Wortman J."/>
            <person name="Nusbaum C."/>
            <person name="Birren B."/>
        </authorList>
    </citation>
    <scope>NUCLEOTIDE SEQUENCE [LARGE SCALE GENOMIC DNA]</scope>
    <source>
        <strain evidence="2 3">BCC8398</strain>
    </source>
</reference>
<organism evidence="2 3">
    <name type="scientific">Kwoniella heveanensis BCC8398</name>
    <dbReference type="NCBI Taxonomy" id="1296120"/>
    <lineage>
        <taxon>Eukaryota</taxon>
        <taxon>Fungi</taxon>
        <taxon>Dikarya</taxon>
        <taxon>Basidiomycota</taxon>
        <taxon>Agaricomycotina</taxon>
        <taxon>Tremellomycetes</taxon>
        <taxon>Tremellales</taxon>
        <taxon>Cryptococcaceae</taxon>
        <taxon>Kwoniella</taxon>
    </lineage>
</organism>